<organism evidence="1 2">
    <name type="scientific">Mycena sanguinolenta</name>
    <dbReference type="NCBI Taxonomy" id="230812"/>
    <lineage>
        <taxon>Eukaryota</taxon>
        <taxon>Fungi</taxon>
        <taxon>Dikarya</taxon>
        <taxon>Basidiomycota</taxon>
        <taxon>Agaricomycotina</taxon>
        <taxon>Agaricomycetes</taxon>
        <taxon>Agaricomycetidae</taxon>
        <taxon>Agaricales</taxon>
        <taxon>Marasmiineae</taxon>
        <taxon>Mycenaceae</taxon>
        <taxon>Mycena</taxon>
    </lineage>
</organism>
<gene>
    <name evidence="1" type="ORF">MSAN_01881700</name>
</gene>
<dbReference type="OrthoDB" id="3000305at2759"/>
<keyword evidence="2" id="KW-1185">Reference proteome</keyword>
<dbReference type="Proteomes" id="UP000623467">
    <property type="component" value="Unassembled WGS sequence"/>
</dbReference>
<protein>
    <submittedName>
        <fullName evidence="1">F-box domain-containing protein</fullName>
    </submittedName>
</protein>
<dbReference type="AlphaFoldDB" id="A0A8H6XUA1"/>
<dbReference type="EMBL" id="JACAZH010000019">
    <property type="protein sequence ID" value="KAF7346536.1"/>
    <property type="molecule type" value="Genomic_DNA"/>
</dbReference>
<sequence>MTLLLILLKRRYSWGASRHWRSVAYSAPMLWSSIHIPSRDYFDTPPNIHQRPKRIVETWLERSATCPLSVSLFDLTNSAESNPNPEKHPFAFEILAASRRLRSLTLAGDAELLLPVLQLHPADLPLLKSIRIVTPSDQIPSTTILEVPTLEDVALRITVSIDPLSLPLPWSQLRRLRLEFYRFWTTHGNEGGLDFDGALDVLRKCPRLELCEIRVNKYSAPYSGSSLGHDSSPIILPQLHTLILSDLEFQLQRWIPDLIAPNLRSLQIGNHNTSLGRSNHARLSVNLDLTRFTMTSLGELLESFPMVSHLQLVTSSSYFEPLSSEVDEFIPLLCPPYHLCPMLTDIEIVVPLEPSARVSDADVLALIKARMSMPNPLRRFQARFNRPMEFDVMPELQSFVSDGLQVDLEYPPRRRSYWAREGLDEPWSFH</sequence>
<reference evidence="1" key="1">
    <citation type="submission" date="2020-05" db="EMBL/GenBank/DDBJ databases">
        <title>Mycena genomes resolve the evolution of fungal bioluminescence.</title>
        <authorList>
            <person name="Tsai I.J."/>
        </authorList>
    </citation>
    <scope>NUCLEOTIDE SEQUENCE</scope>
    <source>
        <strain evidence="1">160909Yilan</strain>
    </source>
</reference>
<proteinExistence type="predicted"/>
<name>A0A8H6XUA1_9AGAR</name>
<comment type="caution">
    <text evidence="1">The sequence shown here is derived from an EMBL/GenBank/DDBJ whole genome shotgun (WGS) entry which is preliminary data.</text>
</comment>
<evidence type="ECO:0000313" key="1">
    <source>
        <dbReference type="EMBL" id="KAF7346536.1"/>
    </source>
</evidence>
<accession>A0A8H6XUA1</accession>
<evidence type="ECO:0000313" key="2">
    <source>
        <dbReference type="Proteomes" id="UP000623467"/>
    </source>
</evidence>